<dbReference type="GeneID" id="42816900"/>
<evidence type="ECO:0000313" key="4">
    <source>
        <dbReference type="Proteomes" id="UP000062768"/>
    </source>
</evidence>
<gene>
    <name evidence="1" type="ORF">DSM1535_0349</name>
    <name evidence="3" type="ORF">ISP06_02925</name>
    <name evidence="2" type="ORF">MB9_1458</name>
</gene>
<organism evidence="1">
    <name type="scientific">Methanobacterium formicicum</name>
    <dbReference type="NCBI Taxonomy" id="2162"/>
    <lineage>
        <taxon>Archaea</taxon>
        <taxon>Methanobacteriati</taxon>
        <taxon>Methanobacteriota</taxon>
        <taxon>Methanomada group</taxon>
        <taxon>Methanobacteria</taxon>
        <taxon>Methanobacteriales</taxon>
        <taxon>Methanobacteriaceae</taxon>
        <taxon>Methanobacterium</taxon>
    </lineage>
</organism>
<proteinExistence type="predicted"/>
<dbReference type="RefSeq" id="WP_156104944.1">
    <property type="nucleotide sequence ID" value="NZ_CALCVY010000102.1"/>
</dbReference>
<evidence type="ECO:0000313" key="2">
    <source>
        <dbReference type="EMBL" id="CEL25094.1"/>
    </source>
</evidence>
<reference evidence="3" key="3">
    <citation type="submission" date="2020-10" db="EMBL/GenBank/DDBJ databases">
        <title>Dehalococcoides mccartyi of a TCE/Cr reducing biochatode.</title>
        <authorList>
            <person name="Matturro B."/>
        </authorList>
    </citation>
    <scope>NUCLEOTIDE SEQUENCE</scope>
    <source>
        <strain evidence="3">Bin2</strain>
    </source>
</reference>
<dbReference type="Proteomes" id="UP000062768">
    <property type="component" value="Chromosome I"/>
</dbReference>
<accession>A0A090I6M7</accession>
<dbReference type="EMBL" id="LN734822">
    <property type="protein sequence ID" value="CEL25094.1"/>
    <property type="molecule type" value="Genomic_DNA"/>
</dbReference>
<dbReference type="EMBL" id="JADIIL010000013">
    <property type="protein sequence ID" value="MBF4474412.1"/>
    <property type="molecule type" value="Genomic_DNA"/>
</dbReference>
<reference evidence="2" key="2">
    <citation type="submission" date="2014-09" db="EMBL/GenBank/DDBJ databases">
        <authorList>
            <person name="Bishop-Lilly K.A."/>
            <person name="Broomall S.M."/>
            <person name="Chain P.S."/>
            <person name="Chertkov O."/>
            <person name="Coyne S.R."/>
            <person name="Daligault H.E."/>
            <person name="Davenport K.W."/>
            <person name="Erkkila T."/>
            <person name="Frey K.G."/>
            <person name="Gibbons H.S."/>
            <person name="Gu W."/>
            <person name="Jaissle J."/>
            <person name="Johnson S.L."/>
            <person name="Koroleva G.I."/>
            <person name="Ladner J.T."/>
            <person name="Lo C.-C."/>
            <person name="Minogue T.D."/>
            <person name="Munk C."/>
            <person name="Palacios G.F."/>
            <person name="Redden C.L."/>
            <person name="Rosenzweig C.N."/>
            <person name="Scholz M.B."/>
            <person name="Teshima H."/>
            <person name="Xu Y."/>
        </authorList>
    </citation>
    <scope>NUCLEOTIDE SEQUENCE</scope>
    <source>
        <strain evidence="2">Mb9</strain>
    </source>
</reference>
<reference evidence="1" key="1">
    <citation type="submission" date="2014-08" db="EMBL/GenBank/DDBJ databases">
        <authorList>
            <person name="Wibberg D."/>
        </authorList>
    </citation>
    <scope>NUCLEOTIDE SEQUENCE</scope>
</reference>
<name>A0A090I6M7_METFO</name>
<dbReference type="EMBL" id="LN515531">
    <property type="protein sequence ID" value="CEA12712.1"/>
    <property type="molecule type" value="Genomic_DNA"/>
</dbReference>
<keyword evidence="4" id="KW-1185">Reference proteome</keyword>
<protein>
    <submittedName>
        <fullName evidence="1">Uncharacterized protein</fullName>
    </submittedName>
</protein>
<dbReference type="AlphaFoldDB" id="A0A090I6M7"/>
<sequence>MLGEKTLLDSTILEYNSILKYPSYLKVNNAFKHETVEYLLGNTPGQTI</sequence>
<evidence type="ECO:0000313" key="3">
    <source>
        <dbReference type="EMBL" id="MBF4474412.1"/>
    </source>
</evidence>
<dbReference type="PATRIC" id="fig|2162.10.peg.1524"/>
<evidence type="ECO:0000313" key="1">
    <source>
        <dbReference type="EMBL" id="CEA12712.1"/>
    </source>
</evidence>
<dbReference type="Proteomes" id="UP000606900">
    <property type="component" value="Unassembled WGS sequence"/>
</dbReference>
<dbReference type="KEGG" id="mfi:DSM1535_0349"/>